<comment type="similarity">
    <text evidence="1">Belongs to the flavin monoamine oxidase family.</text>
</comment>
<dbReference type="OrthoDB" id="5046242at2759"/>
<comment type="caution">
    <text evidence="6">The sequence shown here is derived from an EMBL/GenBank/DDBJ whole genome shotgun (WGS) entry which is preliminary data.</text>
</comment>
<feature type="compositionally biased region" description="Basic and acidic residues" evidence="3">
    <location>
        <begin position="395"/>
        <end position="404"/>
    </location>
</feature>
<feature type="transmembrane region" description="Helical" evidence="4">
    <location>
        <begin position="20"/>
        <end position="39"/>
    </location>
</feature>
<feature type="compositionally biased region" description="Polar residues" evidence="3">
    <location>
        <begin position="351"/>
        <end position="363"/>
    </location>
</feature>
<dbReference type="SUPFAM" id="SSF54373">
    <property type="entry name" value="FAD-linked reductases, C-terminal domain"/>
    <property type="match status" value="1"/>
</dbReference>
<dbReference type="Gene3D" id="3.90.660.10">
    <property type="match status" value="1"/>
</dbReference>
<evidence type="ECO:0000256" key="4">
    <source>
        <dbReference type="SAM" id="Phobius"/>
    </source>
</evidence>
<dbReference type="PANTHER" id="PTHR10742:SF386">
    <property type="entry name" value="LYSINE-SPECIFIC HISTONE DEMETHYLASE 1A"/>
    <property type="match status" value="1"/>
</dbReference>
<evidence type="ECO:0000313" key="7">
    <source>
        <dbReference type="Proteomes" id="UP000765509"/>
    </source>
</evidence>
<evidence type="ECO:0000256" key="3">
    <source>
        <dbReference type="SAM" id="MobiDB-lite"/>
    </source>
</evidence>
<dbReference type="AlphaFoldDB" id="A0A9Q3CBK9"/>
<keyword evidence="4" id="KW-0812">Transmembrane</keyword>
<dbReference type="Pfam" id="PF01593">
    <property type="entry name" value="Amino_oxidase"/>
    <property type="match status" value="1"/>
</dbReference>
<dbReference type="SUPFAM" id="SSF51905">
    <property type="entry name" value="FAD/NAD(P)-binding domain"/>
    <property type="match status" value="1"/>
</dbReference>
<keyword evidence="4" id="KW-1133">Transmembrane helix</keyword>
<dbReference type="GO" id="GO:0050660">
    <property type="term" value="F:flavin adenine dinucleotide binding"/>
    <property type="evidence" value="ECO:0007669"/>
    <property type="project" value="TreeGrafter"/>
</dbReference>
<organism evidence="6 7">
    <name type="scientific">Austropuccinia psidii MF-1</name>
    <dbReference type="NCBI Taxonomy" id="1389203"/>
    <lineage>
        <taxon>Eukaryota</taxon>
        <taxon>Fungi</taxon>
        <taxon>Dikarya</taxon>
        <taxon>Basidiomycota</taxon>
        <taxon>Pucciniomycotina</taxon>
        <taxon>Pucciniomycetes</taxon>
        <taxon>Pucciniales</taxon>
        <taxon>Sphaerophragmiaceae</taxon>
        <taxon>Austropuccinia</taxon>
    </lineage>
</organism>
<gene>
    <name evidence="6" type="ORF">O181_019885</name>
</gene>
<dbReference type="GO" id="GO:0016491">
    <property type="term" value="F:oxidoreductase activity"/>
    <property type="evidence" value="ECO:0007669"/>
    <property type="project" value="UniProtKB-KW"/>
</dbReference>
<keyword evidence="4" id="KW-0472">Membrane</keyword>
<dbReference type="InterPro" id="IPR002937">
    <property type="entry name" value="Amino_oxidase"/>
</dbReference>
<protein>
    <recommendedName>
        <fullName evidence="5">Amine oxidase domain-containing protein</fullName>
    </recommendedName>
</protein>
<dbReference type="Gene3D" id="3.50.50.60">
    <property type="entry name" value="FAD/NAD(P)-binding domain"/>
    <property type="match status" value="1"/>
</dbReference>
<keyword evidence="2" id="KW-0560">Oxidoreductase</keyword>
<feature type="domain" description="Amine oxidase" evidence="5">
    <location>
        <begin position="29"/>
        <end position="556"/>
    </location>
</feature>
<evidence type="ECO:0000313" key="6">
    <source>
        <dbReference type="EMBL" id="MBW0480170.1"/>
    </source>
</evidence>
<proteinExistence type="inferred from homology"/>
<feature type="region of interest" description="Disordered" evidence="3">
    <location>
        <begin position="351"/>
        <end position="404"/>
    </location>
</feature>
<dbReference type="InterPro" id="IPR050281">
    <property type="entry name" value="Flavin_monoamine_oxidase"/>
</dbReference>
<sequence length="563" mass="63331">MAAVNQRNKSFNSKNNLAPIDVLIIGAGMAGLAAGLQLVRAGHPVTIVEARDRVGGRISSHNWTTGSIDIGASFLHGVDGNPLINLLKEYEQPIYFENKEDSIKIYSSHGQSLSDQVSKSLYEHANDTFFSTARTYSQTNLFPSRLPPSLATSDNFIPYNLNLKKPLKSLHDFLLEPSNSPLFKTHPASQRMILEEIINSLDSWTGASSEKVSLKWWGFERDFTGEDAVLPKTYHALIRKMASEFECLGGKILLKSECERIRFQTSTARIRVRLLGQPNELEASCCVCTLPLGVLQAEAHRLFDPPLPPRRLLAISRTGFGLLNKVIVRYDHAWWPSTTRWFILLPNKANSDTGSESDQGRSPTTSATNSTSTEEEDWPSPVPARRFSHPGSNHEQTREDNVDNQNENHQKLFAKGIKVQNYFQITGEPILVFYLGGEAGEIVEKLDDKLICELTHQKLLSNLPLGDRTFQQPQPPIECVVTRWKEDKYSRGSYSFMKTDHSSEYEDRDSNPIDLIEMSRPLWNGKLGFAGEHCSLDHYACVHGPYITGIEEANRIKANYHQF</sequence>
<dbReference type="Proteomes" id="UP000765509">
    <property type="component" value="Unassembled WGS sequence"/>
</dbReference>
<dbReference type="InterPro" id="IPR036188">
    <property type="entry name" value="FAD/NAD-bd_sf"/>
</dbReference>
<dbReference type="PANTHER" id="PTHR10742">
    <property type="entry name" value="FLAVIN MONOAMINE OXIDASE"/>
    <property type="match status" value="1"/>
</dbReference>
<accession>A0A9Q3CBK9</accession>
<evidence type="ECO:0000259" key="5">
    <source>
        <dbReference type="Pfam" id="PF01593"/>
    </source>
</evidence>
<dbReference type="GO" id="GO:0006338">
    <property type="term" value="P:chromatin remodeling"/>
    <property type="evidence" value="ECO:0007669"/>
    <property type="project" value="TreeGrafter"/>
</dbReference>
<dbReference type="GO" id="GO:0003682">
    <property type="term" value="F:chromatin binding"/>
    <property type="evidence" value="ECO:0007669"/>
    <property type="project" value="TreeGrafter"/>
</dbReference>
<evidence type="ECO:0000256" key="1">
    <source>
        <dbReference type="ARBA" id="ARBA00005995"/>
    </source>
</evidence>
<evidence type="ECO:0000256" key="2">
    <source>
        <dbReference type="ARBA" id="ARBA00023002"/>
    </source>
</evidence>
<name>A0A9Q3CBK9_9BASI</name>
<keyword evidence="7" id="KW-1185">Reference proteome</keyword>
<dbReference type="EMBL" id="AVOT02005865">
    <property type="protein sequence ID" value="MBW0480170.1"/>
    <property type="molecule type" value="Genomic_DNA"/>
</dbReference>
<reference evidence="6" key="1">
    <citation type="submission" date="2021-03" db="EMBL/GenBank/DDBJ databases">
        <title>Draft genome sequence of rust myrtle Austropuccinia psidii MF-1, a brazilian biotype.</title>
        <authorList>
            <person name="Quecine M.C."/>
            <person name="Pachon D.M.R."/>
            <person name="Bonatelli M.L."/>
            <person name="Correr F.H."/>
            <person name="Franceschini L.M."/>
            <person name="Leite T.F."/>
            <person name="Margarido G.R.A."/>
            <person name="Almeida C.A."/>
            <person name="Ferrarezi J.A."/>
            <person name="Labate C.A."/>
        </authorList>
    </citation>
    <scope>NUCLEOTIDE SEQUENCE</scope>
    <source>
        <strain evidence="6">MF-1</strain>
    </source>
</reference>